<accession>E6PVH2</accession>
<name>E6PVH2_9ZZZZ</name>
<proteinExistence type="predicted"/>
<gene>
    <name evidence="1" type="ORF">CARN2_0103</name>
</gene>
<organism evidence="1">
    <name type="scientific">mine drainage metagenome</name>
    <dbReference type="NCBI Taxonomy" id="410659"/>
    <lineage>
        <taxon>unclassified sequences</taxon>
        <taxon>metagenomes</taxon>
        <taxon>ecological metagenomes</taxon>
    </lineage>
</organism>
<reference evidence="1" key="1">
    <citation type="submission" date="2009-10" db="EMBL/GenBank/DDBJ databases">
        <title>Diversity of trophic interactions inside an arsenic-rich microbial ecosystem.</title>
        <authorList>
            <person name="Bertin P.N."/>
            <person name="Heinrich-Salmeron A."/>
            <person name="Pelletier E."/>
            <person name="Goulhen-Chollet F."/>
            <person name="Arsene-Ploetze F."/>
            <person name="Gallien S."/>
            <person name="Calteau A."/>
            <person name="Vallenet D."/>
            <person name="Casiot C."/>
            <person name="Chane-Woon-Ming B."/>
            <person name="Giloteaux L."/>
            <person name="Barakat M."/>
            <person name="Bonnefoy V."/>
            <person name="Bruneel O."/>
            <person name="Chandler M."/>
            <person name="Cleiss J."/>
            <person name="Duran R."/>
            <person name="Elbaz-Poulichet F."/>
            <person name="Fonknechten N."/>
            <person name="Lauga B."/>
            <person name="Mornico D."/>
            <person name="Ortet P."/>
            <person name="Schaeffer C."/>
            <person name="Siguier P."/>
            <person name="Alexander Thil Smith A."/>
            <person name="Van Dorsselaer A."/>
            <person name="Weissenbach J."/>
            <person name="Medigue C."/>
            <person name="Le Paslier D."/>
        </authorList>
    </citation>
    <scope>NUCLEOTIDE SEQUENCE</scope>
</reference>
<evidence type="ECO:0008006" key="2">
    <source>
        <dbReference type="Google" id="ProtNLM"/>
    </source>
</evidence>
<evidence type="ECO:0000313" key="1">
    <source>
        <dbReference type="EMBL" id="CBH98929.1"/>
    </source>
</evidence>
<dbReference type="AlphaFoldDB" id="E6PVH2"/>
<sequence>MNRPGSGHHLTHRSLEKTIVMRTSSASRPYAFSRHALLATILAATCLAQARASELSALWGAYRGYHNTALAYQTDPFWVHDFAHGKLDLSLEGSVGQVTGPSGSDHQSLWHVGLTPMARWWLTPQSGIELGIGANVFSGTHLGDKRISTAYQFGDSIGVFHRFASTPWSLGLRLTHYSNADIKRPNPGQDYLQLRVAYNFD</sequence>
<protein>
    <recommendedName>
        <fullName evidence="2">Acyloxyacyl hydrolase</fullName>
    </recommendedName>
</protein>
<dbReference type="EMBL" id="CABM01000064">
    <property type="protein sequence ID" value="CBH98929.1"/>
    <property type="molecule type" value="Genomic_DNA"/>
</dbReference>
<dbReference type="Pfam" id="PF09411">
    <property type="entry name" value="PagL"/>
    <property type="match status" value="1"/>
</dbReference>
<dbReference type="InterPro" id="IPR018550">
    <property type="entry name" value="Lipid-A_deacylase-rel"/>
</dbReference>
<dbReference type="PIRSF" id="PIRSF029681">
    <property type="entry name" value="PagL"/>
    <property type="match status" value="1"/>
</dbReference>
<dbReference type="Gene3D" id="2.40.160.20">
    <property type="match status" value="1"/>
</dbReference>
<comment type="caution">
    <text evidence="1">The sequence shown here is derived from an EMBL/GenBank/DDBJ whole genome shotgun (WGS) entry which is preliminary data.</text>
</comment>